<evidence type="ECO:0008006" key="3">
    <source>
        <dbReference type="Google" id="ProtNLM"/>
    </source>
</evidence>
<accession>V5GU21</accession>
<feature type="transmembrane region" description="Helical" evidence="1">
    <location>
        <begin position="50"/>
        <end position="67"/>
    </location>
</feature>
<dbReference type="GO" id="GO:0003676">
    <property type="term" value="F:nucleic acid binding"/>
    <property type="evidence" value="ECO:0007669"/>
    <property type="project" value="InterPro"/>
</dbReference>
<dbReference type="InterPro" id="IPR036397">
    <property type="entry name" value="RNaseH_sf"/>
</dbReference>
<name>V5GU21_ANOGL</name>
<dbReference type="PANTHER" id="PTHR47326:SF1">
    <property type="entry name" value="HTH PSQ-TYPE DOMAIN-CONTAINING PROTEIN"/>
    <property type="match status" value="1"/>
</dbReference>
<dbReference type="Gene3D" id="3.30.420.10">
    <property type="entry name" value="Ribonuclease H-like superfamily/Ribonuclease H"/>
    <property type="match status" value="1"/>
</dbReference>
<organism evidence="2">
    <name type="scientific">Anoplophora glabripennis</name>
    <name type="common">Asian longhorn beetle</name>
    <name type="synonym">Anoplophora nobilis</name>
    <dbReference type="NCBI Taxonomy" id="217634"/>
    <lineage>
        <taxon>Eukaryota</taxon>
        <taxon>Metazoa</taxon>
        <taxon>Ecdysozoa</taxon>
        <taxon>Arthropoda</taxon>
        <taxon>Hexapoda</taxon>
        <taxon>Insecta</taxon>
        <taxon>Pterygota</taxon>
        <taxon>Neoptera</taxon>
        <taxon>Endopterygota</taxon>
        <taxon>Coleoptera</taxon>
        <taxon>Polyphaga</taxon>
        <taxon>Cucujiformia</taxon>
        <taxon>Chrysomeloidea</taxon>
        <taxon>Cerambycidae</taxon>
        <taxon>Lamiinae</taxon>
        <taxon>Lamiini</taxon>
        <taxon>Anoplophora</taxon>
    </lineage>
</organism>
<evidence type="ECO:0000256" key="1">
    <source>
        <dbReference type="SAM" id="Phobius"/>
    </source>
</evidence>
<keyword evidence="1" id="KW-0812">Transmembrane</keyword>
<dbReference type="EMBL" id="GALX01004728">
    <property type="protein sequence ID" value="JAB63738.1"/>
    <property type="molecule type" value="Transcribed_RNA"/>
</dbReference>
<sequence>MFNVYKRYYLKTIPAESSSVNGSYRTKQLIKIFLEELFLRTRQYLLEMESIISEILMYGLLIMSMLFKRTNFQHRFSVNVWAGIVNGILIGPHILPDRLTGEEYLNFLQNHLPNLLEEVPINIRQNMWLLQDGAPPHFRRDVREFLDNTFPNRWIGRNGPVAWPPRSPDLTPCDFFLWGYMKNLVFKTPVNTREEMIVRIEQAAATIRGKPISLLCAVTEQGIKRAQCCITENGANFEHLI</sequence>
<keyword evidence="1" id="KW-1133">Transmembrane helix</keyword>
<evidence type="ECO:0000313" key="2">
    <source>
        <dbReference type="EMBL" id="JAB63738.1"/>
    </source>
</evidence>
<protein>
    <recommendedName>
        <fullName evidence="3">Transposable element Tc3 transposase</fullName>
    </recommendedName>
</protein>
<reference evidence="2" key="1">
    <citation type="submission" date="2013-07" db="EMBL/GenBank/DDBJ databases">
        <title>Midgut Transcriptome Profiling of Anoplphora glabripennis, a Lignocellulose Degrading, Wood-Boring Cerambycid.</title>
        <authorList>
            <person name="Scully E.D."/>
            <person name="Hoover K."/>
            <person name="Carlson J.E."/>
            <person name="Tien M."/>
            <person name="Geib S.M."/>
        </authorList>
    </citation>
    <scope>NUCLEOTIDE SEQUENCE</scope>
</reference>
<keyword evidence="1" id="KW-0472">Membrane</keyword>
<dbReference type="AlphaFoldDB" id="V5GU21"/>
<proteinExistence type="predicted"/>
<dbReference type="PANTHER" id="PTHR47326">
    <property type="entry name" value="TRANSPOSABLE ELEMENT TC3 TRANSPOSASE-LIKE PROTEIN"/>
    <property type="match status" value="1"/>
</dbReference>